<evidence type="ECO:0000256" key="10">
    <source>
        <dbReference type="ARBA" id="ARBA00022786"/>
    </source>
</evidence>
<evidence type="ECO:0000256" key="7">
    <source>
        <dbReference type="ARBA" id="ARBA00022723"/>
    </source>
</evidence>
<reference evidence="17" key="1">
    <citation type="submission" date="2023-07" db="EMBL/GenBank/DDBJ databases">
        <authorList>
            <consortium name="AG Swart"/>
            <person name="Singh M."/>
            <person name="Singh A."/>
            <person name="Seah K."/>
            <person name="Emmerich C."/>
        </authorList>
    </citation>
    <scope>NUCLEOTIDE SEQUENCE</scope>
    <source>
        <strain evidence="17">DP1</strain>
    </source>
</reference>
<organism evidence="17 18">
    <name type="scientific">Euplotes crassus</name>
    <dbReference type="NCBI Taxonomy" id="5936"/>
    <lineage>
        <taxon>Eukaryota</taxon>
        <taxon>Sar</taxon>
        <taxon>Alveolata</taxon>
        <taxon>Ciliophora</taxon>
        <taxon>Intramacronucleata</taxon>
        <taxon>Spirotrichea</taxon>
        <taxon>Hypotrichia</taxon>
        <taxon>Euplotida</taxon>
        <taxon>Euplotidae</taxon>
        <taxon>Moneuplotes</taxon>
    </lineage>
</organism>
<dbReference type="Pfam" id="PF01485">
    <property type="entry name" value="IBR"/>
    <property type="match status" value="1"/>
</dbReference>
<sequence>MLINYKALRSNFTIGFIRFLNRNTSEILSGSISGSTLMKKKSILPECPICLDNIKSIDLITTECGHMFHTECMEMHCKSEIDSKSLPIKCPLQKCRKAVHSSQVRNIVEPEVYKKLERFQLELFVEQNSAFYHFCPSPDCTNVFEWDAGKGLPSKQDCPACLQTICLKCKTPWHEFFTCEEFSEIKDSSPDDIRFHTLQKELKFQQCTQCKFWVEKTQGCNHITCRCKYEFCYVCGGKHNSCKC</sequence>
<dbReference type="Proteomes" id="UP001295684">
    <property type="component" value="Unassembled WGS sequence"/>
</dbReference>
<evidence type="ECO:0000313" key="18">
    <source>
        <dbReference type="Proteomes" id="UP001295684"/>
    </source>
</evidence>
<keyword evidence="6" id="KW-0812">Transmembrane</keyword>
<dbReference type="Gene3D" id="1.20.120.1750">
    <property type="match status" value="1"/>
</dbReference>
<evidence type="ECO:0000256" key="5">
    <source>
        <dbReference type="ARBA" id="ARBA00022679"/>
    </source>
</evidence>
<keyword evidence="8" id="KW-0677">Repeat</keyword>
<accession>A0AAD1X492</accession>
<dbReference type="InterPro" id="IPR031127">
    <property type="entry name" value="E3_UB_ligase_RBR"/>
</dbReference>
<dbReference type="Pfam" id="PF22191">
    <property type="entry name" value="IBR_1"/>
    <property type="match status" value="1"/>
</dbReference>
<comment type="pathway">
    <text evidence="3">Protein modification; protein ubiquitination.</text>
</comment>
<dbReference type="InterPro" id="IPR013083">
    <property type="entry name" value="Znf_RING/FYVE/PHD"/>
</dbReference>
<comment type="subcellular location">
    <subcellularLocation>
        <location evidence="2">Membrane</location>
        <topology evidence="2">Single-pass membrane protein</topology>
    </subcellularLocation>
</comment>
<keyword evidence="12" id="KW-1133">Transmembrane helix</keyword>
<evidence type="ECO:0000256" key="9">
    <source>
        <dbReference type="ARBA" id="ARBA00022771"/>
    </source>
</evidence>
<dbReference type="GO" id="GO:0008270">
    <property type="term" value="F:zinc ion binding"/>
    <property type="evidence" value="ECO:0007669"/>
    <property type="project" value="UniProtKB-KW"/>
</dbReference>
<dbReference type="CDD" id="cd20335">
    <property type="entry name" value="BRcat_RBR"/>
    <property type="match status" value="1"/>
</dbReference>
<keyword evidence="13" id="KW-0472">Membrane</keyword>
<feature type="domain" description="RING-type" evidence="16">
    <location>
        <begin position="43"/>
        <end position="244"/>
    </location>
</feature>
<dbReference type="GO" id="GO:0061630">
    <property type="term" value="F:ubiquitin protein ligase activity"/>
    <property type="evidence" value="ECO:0007669"/>
    <property type="project" value="UniProtKB-EC"/>
</dbReference>
<protein>
    <recommendedName>
        <fullName evidence="4">RBR-type E3 ubiquitin transferase</fullName>
        <ecNumber evidence="4">2.3.2.31</ecNumber>
    </recommendedName>
</protein>
<evidence type="ECO:0000313" key="17">
    <source>
        <dbReference type="EMBL" id="CAI2362473.1"/>
    </source>
</evidence>
<dbReference type="Gene3D" id="3.30.40.10">
    <property type="entry name" value="Zinc/RING finger domain, C3HC4 (zinc finger)"/>
    <property type="match status" value="1"/>
</dbReference>
<dbReference type="FunFam" id="3.30.40.10:FF:000051">
    <property type="entry name" value="RBR-type E3 ubiquitin transferase"/>
    <property type="match status" value="1"/>
</dbReference>
<dbReference type="PROSITE" id="PS51873">
    <property type="entry name" value="TRIAD"/>
    <property type="match status" value="1"/>
</dbReference>
<dbReference type="GO" id="GO:0005737">
    <property type="term" value="C:cytoplasm"/>
    <property type="evidence" value="ECO:0007669"/>
    <property type="project" value="UniProtKB-ARBA"/>
</dbReference>
<dbReference type="EMBL" id="CAMPGE010003631">
    <property type="protein sequence ID" value="CAI2362473.1"/>
    <property type="molecule type" value="Genomic_DNA"/>
</dbReference>
<evidence type="ECO:0000256" key="12">
    <source>
        <dbReference type="ARBA" id="ARBA00022989"/>
    </source>
</evidence>
<evidence type="ECO:0000256" key="1">
    <source>
        <dbReference type="ARBA" id="ARBA00001798"/>
    </source>
</evidence>
<gene>
    <name evidence="17" type="ORF">ECRASSUSDP1_LOCUS3796</name>
</gene>
<keyword evidence="18" id="KW-1185">Reference proteome</keyword>
<proteinExistence type="predicted"/>
<comment type="caution">
    <text evidence="17">The sequence shown here is derived from an EMBL/GenBank/DDBJ whole genome shotgun (WGS) entry which is preliminary data.</text>
</comment>
<evidence type="ECO:0000256" key="11">
    <source>
        <dbReference type="ARBA" id="ARBA00022833"/>
    </source>
</evidence>
<keyword evidence="7" id="KW-0479">Metal-binding</keyword>
<evidence type="ECO:0000256" key="3">
    <source>
        <dbReference type="ARBA" id="ARBA00004906"/>
    </source>
</evidence>
<dbReference type="CDD" id="cd22584">
    <property type="entry name" value="Rcat_RBR_unk"/>
    <property type="match status" value="1"/>
</dbReference>
<dbReference type="PROSITE" id="PS50089">
    <property type="entry name" value="ZF_RING_2"/>
    <property type="match status" value="1"/>
</dbReference>
<evidence type="ECO:0000256" key="2">
    <source>
        <dbReference type="ARBA" id="ARBA00004167"/>
    </source>
</evidence>
<dbReference type="GO" id="GO:0016567">
    <property type="term" value="P:protein ubiquitination"/>
    <property type="evidence" value="ECO:0007669"/>
    <property type="project" value="InterPro"/>
</dbReference>
<dbReference type="SMART" id="SM00647">
    <property type="entry name" value="IBR"/>
    <property type="match status" value="2"/>
</dbReference>
<dbReference type="InterPro" id="IPR044066">
    <property type="entry name" value="TRIAD_supradom"/>
</dbReference>
<evidence type="ECO:0000256" key="8">
    <source>
        <dbReference type="ARBA" id="ARBA00022737"/>
    </source>
</evidence>
<name>A0AAD1X492_EUPCR</name>
<keyword evidence="5" id="KW-0808">Transferase</keyword>
<dbReference type="PANTHER" id="PTHR11685">
    <property type="entry name" value="RBR FAMILY RING FINGER AND IBR DOMAIN-CONTAINING"/>
    <property type="match status" value="1"/>
</dbReference>
<evidence type="ECO:0000256" key="14">
    <source>
        <dbReference type="PROSITE-ProRule" id="PRU00175"/>
    </source>
</evidence>
<dbReference type="GO" id="GO:0031090">
    <property type="term" value="C:organelle membrane"/>
    <property type="evidence" value="ECO:0007669"/>
    <property type="project" value="UniProtKB-ARBA"/>
</dbReference>
<evidence type="ECO:0000259" key="15">
    <source>
        <dbReference type="PROSITE" id="PS50089"/>
    </source>
</evidence>
<keyword evidence="9 14" id="KW-0863">Zinc-finger</keyword>
<evidence type="ECO:0000256" key="13">
    <source>
        <dbReference type="ARBA" id="ARBA00023136"/>
    </source>
</evidence>
<feature type="domain" description="RING-type" evidence="15">
    <location>
        <begin position="47"/>
        <end position="94"/>
    </location>
</feature>
<dbReference type="InterPro" id="IPR002867">
    <property type="entry name" value="IBR_dom"/>
</dbReference>
<evidence type="ECO:0000259" key="16">
    <source>
        <dbReference type="PROSITE" id="PS51873"/>
    </source>
</evidence>
<dbReference type="Pfam" id="PF17123">
    <property type="entry name" value="zf-RING_11"/>
    <property type="match status" value="1"/>
</dbReference>
<dbReference type="AlphaFoldDB" id="A0AAD1X492"/>
<comment type="catalytic activity">
    <reaction evidence="1">
        <text>[E2 ubiquitin-conjugating enzyme]-S-ubiquitinyl-L-cysteine + [acceptor protein]-L-lysine = [E2 ubiquitin-conjugating enzyme]-L-cysteine + [acceptor protein]-N(6)-ubiquitinyl-L-lysine.</text>
        <dbReference type="EC" id="2.3.2.31"/>
    </reaction>
</comment>
<dbReference type="EC" id="2.3.2.31" evidence="4"/>
<evidence type="ECO:0000256" key="6">
    <source>
        <dbReference type="ARBA" id="ARBA00022692"/>
    </source>
</evidence>
<keyword evidence="11" id="KW-0862">Zinc</keyword>
<dbReference type="InterPro" id="IPR001841">
    <property type="entry name" value="Znf_RING"/>
</dbReference>
<dbReference type="SMART" id="SM00184">
    <property type="entry name" value="RING"/>
    <property type="match status" value="1"/>
</dbReference>
<keyword evidence="10" id="KW-0833">Ubl conjugation pathway</keyword>
<dbReference type="SUPFAM" id="SSF57850">
    <property type="entry name" value="RING/U-box"/>
    <property type="match status" value="3"/>
</dbReference>
<evidence type="ECO:0000256" key="4">
    <source>
        <dbReference type="ARBA" id="ARBA00012251"/>
    </source>
</evidence>